<protein>
    <submittedName>
        <fullName evidence="2">NACHT domain-containing protein</fullName>
    </submittedName>
</protein>
<dbReference type="InterPro" id="IPR027417">
    <property type="entry name" value="P-loop_NTPase"/>
</dbReference>
<dbReference type="InterPro" id="IPR007111">
    <property type="entry name" value="NACHT_NTPase"/>
</dbReference>
<proteinExistence type="predicted"/>
<dbReference type="Pfam" id="PF05729">
    <property type="entry name" value="NACHT"/>
    <property type="match status" value="1"/>
</dbReference>
<gene>
    <name evidence="2" type="ORF">DW137_09325</name>
</gene>
<comment type="caution">
    <text evidence="2">The sequence shown here is derived from an EMBL/GenBank/DDBJ whole genome shotgun (WGS) entry which is preliminary data.</text>
</comment>
<accession>A0A415C2V8</accession>
<dbReference type="Gene3D" id="3.40.50.300">
    <property type="entry name" value="P-loop containing nucleotide triphosphate hydrolases"/>
    <property type="match status" value="1"/>
</dbReference>
<sequence length="249" mass="27442">MVNTGKEHALEIDLGHDQRGSRIIWDTKDSPTLTVTGHEGCGKTTFADRIMLEAQRDGASVTRLGRKGVPLPSPTIMNLDYGDDARIIELLERAQAEQRRRMSGHPTETDAPARRPLLLVFDDFDAMTQGEVSDERPCGAYKTISVLLNGIIGQARQTGMAVILTGRGLNRRTMGRYLAAQLREEATHVHLGTAPVTPLIRKSNHSHATTMIVNTEADMRTPFGWGAYEDNTGAIRQLRTDIDGKETGR</sequence>
<evidence type="ECO:0000313" key="3">
    <source>
        <dbReference type="Proteomes" id="UP000283727"/>
    </source>
</evidence>
<organism evidence="2 3">
    <name type="scientific">Bifidobacterium bifidum</name>
    <dbReference type="NCBI Taxonomy" id="1681"/>
    <lineage>
        <taxon>Bacteria</taxon>
        <taxon>Bacillati</taxon>
        <taxon>Actinomycetota</taxon>
        <taxon>Actinomycetes</taxon>
        <taxon>Bifidobacteriales</taxon>
        <taxon>Bifidobacteriaceae</taxon>
        <taxon>Bifidobacterium</taxon>
    </lineage>
</organism>
<reference evidence="2 3" key="1">
    <citation type="submission" date="2018-08" db="EMBL/GenBank/DDBJ databases">
        <title>A genome reference for cultivated species of the human gut microbiota.</title>
        <authorList>
            <person name="Zou Y."/>
            <person name="Xue W."/>
            <person name="Luo G."/>
        </authorList>
    </citation>
    <scope>NUCLEOTIDE SEQUENCE [LARGE SCALE GENOMIC DNA]</scope>
    <source>
        <strain evidence="2 3">AM12-10</strain>
    </source>
</reference>
<evidence type="ECO:0000259" key="1">
    <source>
        <dbReference type="Pfam" id="PF05729"/>
    </source>
</evidence>
<feature type="domain" description="NACHT" evidence="1">
    <location>
        <begin position="32"/>
        <end position="181"/>
    </location>
</feature>
<dbReference type="Proteomes" id="UP000283727">
    <property type="component" value="Unassembled WGS sequence"/>
</dbReference>
<name>A0A415C2V8_BIFBI</name>
<dbReference type="SUPFAM" id="SSF52540">
    <property type="entry name" value="P-loop containing nucleoside triphosphate hydrolases"/>
    <property type="match status" value="1"/>
</dbReference>
<evidence type="ECO:0000313" key="2">
    <source>
        <dbReference type="EMBL" id="RHJ22022.1"/>
    </source>
</evidence>
<dbReference type="AlphaFoldDB" id="A0A415C2V8"/>
<dbReference type="EMBL" id="QRLR01000006">
    <property type="protein sequence ID" value="RHJ22022.1"/>
    <property type="molecule type" value="Genomic_DNA"/>
</dbReference>